<gene>
    <name evidence="1" type="ORF">CR513_50916</name>
</gene>
<comment type="caution">
    <text evidence="1">The sequence shown here is derived from an EMBL/GenBank/DDBJ whole genome shotgun (WGS) entry which is preliminary data.</text>
</comment>
<dbReference type="Proteomes" id="UP000257109">
    <property type="component" value="Unassembled WGS sequence"/>
</dbReference>
<proteinExistence type="predicted"/>
<dbReference type="EMBL" id="QJKJ01011919">
    <property type="protein sequence ID" value="RDX69906.1"/>
    <property type="molecule type" value="Genomic_DNA"/>
</dbReference>
<evidence type="ECO:0000313" key="2">
    <source>
        <dbReference type="Proteomes" id="UP000257109"/>
    </source>
</evidence>
<feature type="non-terminal residue" evidence="1">
    <location>
        <position position="1"/>
    </location>
</feature>
<protein>
    <submittedName>
        <fullName evidence="1">Uncharacterized protein</fullName>
    </submittedName>
</protein>
<dbReference type="PANTHER" id="PTHR31099:SF49">
    <property type="entry name" value="MYOSIN HEAVY CHAIN-LIKE PROTEIN"/>
    <property type="match status" value="1"/>
</dbReference>
<accession>A0A371EV96</accession>
<evidence type="ECO:0000313" key="1">
    <source>
        <dbReference type="EMBL" id="RDX69906.1"/>
    </source>
</evidence>
<dbReference type="OrthoDB" id="1321796at2759"/>
<keyword evidence="2" id="KW-1185">Reference proteome</keyword>
<organism evidence="1 2">
    <name type="scientific">Mucuna pruriens</name>
    <name type="common">Velvet bean</name>
    <name type="synonym">Dolichos pruriens</name>
    <dbReference type="NCBI Taxonomy" id="157652"/>
    <lineage>
        <taxon>Eukaryota</taxon>
        <taxon>Viridiplantae</taxon>
        <taxon>Streptophyta</taxon>
        <taxon>Embryophyta</taxon>
        <taxon>Tracheophyta</taxon>
        <taxon>Spermatophyta</taxon>
        <taxon>Magnoliopsida</taxon>
        <taxon>eudicotyledons</taxon>
        <taxon>Gunneridae</taxon>
        <taxon>Pentapetalae</taxon>
        <taxon>rosids</taxon>
        <taxon>fabids</taxon>
        <taxon>Fabales</taxon>
        <taxon>Fabaceae</taxon>
        <taxon>Papilionoideae</taxon>
        <taxon>50 kb inversion clade</taxon>
        <taxon>NPAAA clade</taxon>
        <taxon>indigoferoid/millettioid clade</taxon>
        <taxon>Phaseoleae</taxon>
        <taxon>Mucuna</taxon>
    </lineage>
</organism>
<dbReference type="AlphaFoldDB" id="A0A371EV96"/>
<name>A0A371EV96_MUCPR</name>
<dbReference type="PANTHER" id="PTHR31099">
    <property type="entry name" value="OS06G0165300 PROTEIN"/>
    <property type="match status" value="1"/>
</dbReference>
<sequence>MADSICRRGPSSVGVLPCRLDLIACKWATKTEEPYFYLYETLFLKLGIMLPFTDFEWVALRALNVAPTQLHSISWAFVQAFELLCEDMGKEPPLSFFSLHREDKVGWTSLSSWPRRKLMKPFRESYKQFKDHFFRVATGRTKTNLHFDESGEPLFPIRDLMTILSDLCLHAWRGPYGCPLKSFVLVPGGDLITVLSGLLSSCVEGTLWLSSQVFAFMPGGDLMVVLSNLLSSCLEGTL</sequence>
<reference evidence="1" key="1">
    <citation type="submission" date="2018-05" db="EMBL/GenBank/DDBJ databases">
        <title>Draft genome of Mucuna pruriens seed.</title>
        <authorList>
            <person name="Nnadi N.E."/>
            <person name="Vos R."/>
            <person name="Hasami M.H."/>
            <person name="Devisetty U.K."/>
            <person name="Aguiy J.C."/>
        </authorList>
    </citation>
    <scope>NUCLEOTIDE SEQUENCE [LARGE SCALE GENOMIC DNA]</scope>
    <source>
        <strain evidence="1">JCA_2017</strain>
    </source>
</reference>